<dbReference type="VEuPathDB" id="CryptoDB:Vbra_21077"/>
<dbReference type="EMBL" id="CDMY01000336">
    <property type="protein sequence ID" value="CEM03229.1"/>
    <property type="molecule type" value="Genomic_DNA"/>
</dbReference>
<feature type="signal peptide" evidence="1">
    <location>
        <begin position="1"/>
        <end position="18"/>
    </location>
</feature>
<feature type="chain" id="PRO_5005187783" description="Thioredoxin domain-containing protein" evidence="1">
    <location>
        <begin position="19"/>
        <end position="240"/>
    </location>
</feature>
<proteinExistence type="predicted"/>
<dbReference type="InParanoid" id="A0A0G4EXD2"/>
<organism evidence="2 3">
    <name type="scientific">Vitrella brassicaformis (strain CCMP3155)</name>
    <dbReference type="NCBI Taxonomy" id="1169540"/>
    <lineage>
        <taxon>Eukaryota</taxon>
        <taxon>Sar</taxon>
        <taxon>Alveolata</taxon>
        <taxon>Colpodellida</taxon>
        <taxon>Vitrellaceae</taxon>
        <taxon>Vitrella</taxon>
    </lineage>
</organism>
<evidence type="ECO:0000313" key="3">
    <source>
        <dbReference type="Proteomes" id="UP000041254"/>
    </source>
</evidence>
<name>A0A0G4EXD2_VITBC</name>
<evidence type="ECO:0000256" key="1">
    <source>
        <dbReference type="SAM" id="SignalP"/>
    </source>
</evidence>
<sequence length="240" mass="26466">MLLLVVPIALGLLGWASAFLPSPSHPASSSPLIRHVPDALARARPLHATVTEMDLSDKKTLGDAKFAEYKASVAEPMTIVNYCTSWEDNCKALTQAIDKTDLPDTHVLRLPVKNSLLIAKSKQARRRQTRMLNNMKQVRHHQNAIKIMLEQEISYGTGDVPTLQFIKKGSDDVVYEVNGATAAKLQAICEGSDAPAEVKAVLSKLAPVIAEEHQAIQEAKPKPKDYGYVYYNPKFRPAVR</sequence>
<evidence type="ECO:0000313" key="2">
    <source>
        <dbReference type="EMBL" id="CEM03229.1"/>
    </source>
</evidence>
<keyword evidence="3" id="KW-1185">Reference proteome</keyword>
<reference evidence="2 3" key="1">
    <citation type="submission" date="2014-11" db="EMBL/GenBank/DDBJ databases">
        <authorList>
            <person name="Zhu J."/>
            <person name="Qi W."/>
            <person name="Song R."/>
        </authorList>
    </citation>
    <scope>NUCLEOTIDE SEQUENCE [LARGE SCALE GENOMIC DNA]</scope>
</reference>
<accession>A0A0G4EXD2</accession>
<gene>
    <name evidence="2" type="ORF">Vbra_21077</name>
</gene>
<protein>
    <recommendedName>
        <fullName evidence="4">Thioredoxin domain-containing protein</fullName>
    </recommendedName>
</protein>
<dbReference type="Proteomes" id="UP000041254">
    <property type="component" value="Unassembled WGS sequence"/>
</dbReference>
<dbReference type="AlphaFoldDB" id="A0A0G4EXD2"/>
<keyword evidence="1" id="KW-0732">Signal</keyword>
<dbReference type="OrthoDB" id="347659at2759"/>
<evidence type="ECO:0008006" key="4">
    <source>
        <dbReference type="Google" id="ProtNLM"/>
    </source>
</evidence>